<feature type="chain" id="PRO_5040221086" description="Prion-inhibition and propagation HeLo domain-containing protein" evidence="1">
    <location>
        <begin position="24"/>
        <end position="580"/>
    </location>
</feature>
<gene>
    <name evidence="3" type="ORF">CBYS24578_00017939</name>
</gene>
<evidence type="ECO:0000313" key="3">
    <source>
        <dbReference type="EMBL" id="CAG9983849.1"/>
    </source>
</evidence>
<dbReference type="InterPro" id="IPR011009">
    <property type="entry name" value="Kinase-like_dom_sf"/>
</dbReference>
<evidence type="ECO:0000259" key="2">
    <source>
        <dbReference type="Pfam" id="PF14479"/>
    </source>
</evidence>
<dbReference type="InterPro" id="IPR029498">
    <property type="entry name" value="HeLo_dom"/>
</dbReference>
<dbReference type="OrthoDB" id="1911848at2759"/>
<proteinExistence type="predicted"/>
<name>A0A9N9XXZ5_9HYPO</name>
<sequence length="580" mass="64540">MEAAGFALSVVAILLSIKGAIDTAVFIESCFDGSKSEYGSTALAYHIEKVRLQLWAEHCRLSDPLLNILRDRPDLIQKAVLQVLREVEHLHHEASKLLTKHKMKLPHLPGDHEDAALDASTTAMTLITGSQGDQSSLLSSSVRQTHRVKSKIRWLIKSKPEFEKIISDLREHNKALRDLTLTPAEARVLIHTLPCRVLPALDNASALNALDESGATYDPAIAFSARAKAIQKNLASSQGLGISATLIADRQLKALGGSFPDTKLLHCTDGRQIQVWVEWKVLSLGDESAQQAKRIQSMGYLLEQVGEPVLRLPRCYGLIEDFSYMESHGARRMGYVMGPPISPSPRSFESNIAKYPPCSLADLLRTQSGGMAIPLLGDRFALAYYLASAFGLFQSTGWLHKGFQSKSILLFRGEGPDAVLSVLDPFITGFQHSRPDNENSLSHGPLEDKATEYYYHPDAHQGFTKTRDLYSLGVVLYEIARWNLVPDTVRPEKRKRLVNRAAWRDHMVAKALPELGWRAGAYYQKAVGALIQGGVLPEEGEGGDDGDYFAQQYYDKIIRPLINCDSIHWKFKDQYYAAQY</sequence>
<comment type="caution">
    <text evidence="3">The sequence shown here is derived from an EMBL/GenBank/DDBJ whole genome shotgun (WGS) entry which is preliminary data.</text>
</comment>
<reference evidence="3 4" key="2">
    <citation type="submission" date="2021-10" db="EMBL/GenBank/DDBJ databases">
        <authorList>
            <person name="Piombo E."/>
        </authorList>
    </citation>
    <scope>NUCLEOTIDE SEQUENCE [LARGE SCALE GENOMIC DNA]</scope>
</reference>
<reference evidence="4" key="1">
    <citation type="submission" date="2019-06" db="EMBL/GenBank/DDBJ databases">
        <authorList>
            <person name="Broberg M."/>
        </authorList>
    </citation>
    <scope>NUCLEOTIDE SEQUENCE [LARGE SCALE GENOMIC DNA]</scope>
</reference>
<accession>A0A9N9XXZ5</accession>
<dbReference type="PANTHER" id="PTHR37542">
    <property type="entry name" value="HELO DOMAIN-CONTAINING PROTEIN-RELATED"/>
    <property type="match status" value="1"/>
</dbReference>
<evidence type="ECO:0000313" key="4">
    <source>
        <dbReference type="Proteomes" id="UP000754883"/>
    </source>
</evidence>
<feature type="signal peptide" evidence="1">
    <location>
        <begin position="1"/>
        <end position="23"/>
    </location>
</feature>
<dbReference type="EMBL" id="CABFNO020001373">
    <property type="protein sequence ID" value="CAG9983849.1"/>
    <property type="molecule type" value="Genomic_DNA"/>
</dbReference>
<organism evidence="3 4">
    <name type="scientific">Clonostachys byssicola</name>
    <dbReference type="NCBI Taxonomy" id="160290"/>
    <lineage>
        <taxon>Eukaryota</taxon>
        <taxon>Fungi</taxon>
        <taxon>Dikarya</taxon>
        <taxon>Ascomycota</taxon>
        <taxon>Pezizomycotina</taxon>
        <taxon>Sordariomycetes</taxon>
        <taxon>Hypocreomycetidae</taxon>
        <taxon>Hypocreales</taxon>
        <taxon>Bionectriaceae</taxon>
        <taxon>Clonostachys</taxon>
    </lineage>
</organism>
<keyword evidence="4" id="KW-1185">Reference proteome</keyword>
<feature type="domain" description="Prion-inhibition and propagation HeLo" evidence="2">
    <location>
        <begin position="5"/>
        <end position="181"/>
    </location>
</feature>
<dbReference type="PANTHER" id="PTHR37542:SF3">
    <property type="entry name" value="PRION-INHIBITION AND PROPAGATION HELO DOMAIN-CONTAINING PROTEIN"/>
    <property type="match status" value="1"/>
</dbReference>
<dbReference type="Gene3D" id="1.10.510.10">
    <property type="entry name" value="Transferase(Phosphotransferase) domain 1"/>
    <property type="match status" value="1"/>
</dbReference>
<dbReference type="InterPro" id="IPR038305">
    <property type="entry name" value="HeLo_sf"/>
</dbReference>
<evidence type="ECO:0000256" key="1">
    <source>
        <dbReference type="SAM" id="SignalP"/>
    </source>
</evidence>
<dbReference type="Proteomes" id="UP000754883">
    <property type="component" value="Unassembled WGS sequence"/>
</dbReference>
<dbReference type="Gene3D" id="1.20.120.1020">
    <property type="entry name" value="Prion-inhibition and propagation, HeLo domain"/>
    <property type="match status" value="1"/>
</dbReference>
<keyword evidence="1" id="KW-0732">Signal</keyword>
<dbReference type="AlphaFoldDB" id="A0A9N9XXZ5"/>
<protein>
    <recommendedName>
        <fullName evidence="2">Prion-inhibition and propagation HeLo domain-containing protein</fullName>
    </recommendedName>
</protein>
<dbReference type="SUPFAM" id="SSF56112">
    <property type="entry name" value="Protein kinase-like (PK-like)"/>
    <property type="match status" value="1"/>
</dbReference>
<dbReference type="Pfam" id="PF14479">
    <property type="entry name" value="HeLo"/>
    <property type="match status" value="1"/>
</dbReference>